<protein>
    <submittedName>
        <fullName evidence="1">Uncharacterized protein</fullName>
    </submittedName>
</protein>
<organism evidence="1 2">
    <name type="scientific">Naganishia cerealis</name>
    <dbReference type="NCBI Taxonomy" id="610337"/>
    <lineage>
        <taxon>Eukaryota</taxon>
        <taxon>Fungi</taxon>
        <taxon>Dikarya</taxon>
        <taxon>Basidiomycota</taxon>
        <taxon>Agaricomycotina</taxon>
        <taxon>Tremellomycetes</taxon>
        <taxon>Filobasidiales</taxon>
        <taxon>Filobasidiaceae</taxon>
        <taxon>Naganishia</taxon>
    </lineage>
</organism>
<sequence>MPPKRQSTVEVPAAKSLLNFFDRSTDTQGSSSTAQHNAPAKKDAGNQGSKRRKSRATAGTYGSFNAPLVISDDEATEVRGLKEDVIDISYDDSDENASFDKLIVQEASLGHQIRRERKRSSTEKLTNKLAVRPPKTETVSIPESTAPDQTLPIPDQAKESSTGLTLTRSPPSDLLRQTAPAYEGINDLGGQQSQLEQALEEEEGQWNEGDEEGMGMEDLDIADEEDAFQDEVMNAAKDDNEDGLGKKTEGGEKRKRNGKQKVTAAGGCSPEIIAIDDSDAEGDDDSLGEREDVDDFDVDDDECPVCGRTFVGLRGDVSRDISVFIRVYHSHYGTRSSAKAHSPISDGPALMASTRVRQPISSFCNPAQSYRAQGEQGANDAESEREARDVKNLQGVNAFKLLMGGNKEDEDWKVAETDLKRDGKRVVGRRKAPFYKVMTGMPIAVDAFRYGAIPGIKAYFLTHAHSDHYTNLSGSWKHGPIYCSGSFIVFGQTTANLIKLMLGVDEKWVHGLPWDTPYELPGTGGVKVTVLEANHCPGSSLFLFEGKQTVNAGDSTIKSPYVGGKRIWRYLHCGDFRACPEMVLHPAIKDKKLDVVYLDTTYLNPQYCFPPQPLVIAACANLAKRTVLGTGTSDAPEVKMENGEEPDIKPYLEGQADAGMQEKGKRLMQDWLVKQEEEVKAETGGTNGTEPKKRGRTLVIMGTYSIGKERIVKGVARALNSKIYCDARKRSILLCQADPELHAMLTTDPLEATIHLVPLQTIQVDRLQPYLHKLKDHFSRVLAFRPTGWTYSPPAGTNMLPDINYVIKRDQTRTFTDAYLRPMRGSSHQFMIFGTVTD</sequence>
<gene>
    <name evidence="1" type="ORF">QFC19_008302</name>
</gene>
<dbReference type="EMBL" id="JASBWR010000122">
    <property type="protein sequence ID" value="KAJ9093573.1"/>
    <property type="molecule type" value="Genomic_DNA"/>
</dbReference>
<evidence type="ECO:0000313" key="2">
    <source>
        <dbReference type="Proteomes" id="UP001241377"/>
    </source>
</evidence>
<evidence type="ECO:0000313" key="1">
    <source>
        <dbReference type="EMBL" id="KAJ9093573.1"/>
    </source>
</evidence>
<comment type="caution">
    <text evidence="1">The sequence shown here is derived from an EMBL/GenBank/DDBJ whole genome shotgun (WGS) entry which is preliminary data.</text>
</comment>
<dbReference type="Proteomes" id="UP001241377">
    <property type="component" value="Unassembled WGS sequence"/>
</dbReference>
<keyword evidence="2" id="KW-1185">Reference proteome</keyword>
<reference evidence="1" key="1">
    <citation type="submission" date="2023-04" db="EMBL/GenBank/DDBJ databases">
        <title>Draft Genome sequencing of Naganishia species isolated from polar environments using Oxford Nanopore Technology.</title>
        <authorList>
            <person name="Leo P."/>
            <person name="Venkateswaran K."/>
        </authorList>
    </citation>
    <scope>NUCLEOTIDE SEQUENCE</scope>
    <source>
        <strain evidence="1">MNA-CCFEE 5261</strain>
    </source>
</reference>
<name>A0ACC2V3B5_9TREE</name>
<proteinExistence type="predicted"/>
<accession>A0ACC2V3B5</accession>